<dbReference type="SUPFAM" id="SSF117916">
    <property type="entry name" value="Fe-S cluster assembly (FSCA) domain-like"/>
    <property type="match status" value="1"/>
</dbReference>
<evidence type="ECO:0000256" key="6">
    <source>
        <dbReference type="ARBA" id="ARBA00023004"/>
    </source>
</evidence>
<protein>
    <recommendedName>
        <fullName evidence="8">Iron-sulfur cluster carrier protein</fullName>
    </recommendedName>
</protein>
<dbReference type="InterPro" id="IPR027417">
    <property type="entry name" value="P-loop_NTPase"/>
</dbReference>
<keyword evidence="7 8" id="KW-0411">Iron-sulfur</keyword>
<comment type="similarity">
    <text evidence="1">In the N-terminal section; belongs to the MIP18 family.</text>
</comment>
<evidence type="ECO:0000256" key="2">
    <source>
        <dbReference type="ARBA" id="ARBA00008205"/>
    </source>
</evidence>
<evidence type="ECO:0000313" key="10">
    <source>
        <dbReference type="EMBL" id="TRX04670.1"/>
    </source>
</evidence>
<keyword evidence="4 8" id="KW-0547">Nucleotide-binding</keyword>
<evidence type="ECO:0000256" key="1">
    <source>
        <dbReference type="ARBA" id="ARBA00007352"/>
    </source>
</evidence>
<evidence type="ECO:0000313" key="11">
    <source>
        <dbReference type="Proteomes" id="UP000318528"/>
    </source>
</evidence>
<evidence type="ECO:0000256" key="7">
    <source>
        <dbReference type="ARBA" id="ARBA00023014"/>
    </source>
</evidence>
<dbReference type="Pfam" id="PF01883">
    <property type="entry name" value="FeS_assembly_P"/>
    <property type="match status" value="1"/>
</dbReference>
<dbReference type="HAMAP" id="MF_02040">
    <property type="entry name" value="Mrp_NBP35"/>
    <property type="match status" value="1"/>
</dbReference>
<evidence type="ECO:0000256" key="8">
    <source>
        <dbReference type="HAMAP-Rule" id="MF_02040"/>
    </source>
</evidence>
<dbReference type="InterPro" id="IPR034904">
    <property type="entry name" value="FSCA_dom_sf"/>
</dbReference>
<proteinExistence type="inferred from homology"/>
<evidence type="ECO:0000256" key="3">
    <source>
        <dbReference type="ARBA" id="ARBA00022723"/>
    </source>
</evidence>
<dbReference type="SUPFAM" id="SSF52540">
    <property type="entry name" value="P-loop containing nucleoside triphosphate hydrolases"/>
    <property type="match status" value="1"/>
</dbReference>
<dbReference type="RefSeq" id="WP_143387921.1">
    <property type="nucleotide sequence ID" value="NZ_VJZM01000019.1"/>
</dbReference>
<keyword evidence="11" id="KW-1185">Reference proteome</keyword>
<reference evidence="10 11" key="1">
    <citation type="submission" date="2019-07" db="EMBL/GenBank/DDBJ databases">
        <title>Novel species of Flavobacterium.</title>
        <authorList>
            <person name="Liu Q."/>
            <person name="Xin Y.-H."/>
        </authorList>
    </citation>
    <scope>NUCLEOTIDE SEQUENCE [LARGE SCALE GENOMIC DNA]</scope>
    <source>
        <strain evidence="10 11">GSP39</strain>
    </source>
</reference>
<feature type="binding site" evidence="8">
    <location>
        <begin position="106"/>
        <end position="113"/>
    </location>
    <ligand>
        <name>ATP</name>
        <dbReference type="ChEBI" id="CHEBI:30616"/>
    </ligand>
</feature>
<dbReference type="GO" id="GO:0005524">
    <property type="term" value="F:ATP binding"/>
    <property type="evidence" value="ECO:0007669"/>
    <property type="project" value="UniProtKB-KW"/>
</dbReference>
<dbReference type="InterPro" id="IPR033756">
    <property type="entry name" value="YlxH/NBP35"/>
</dbReference>
<comment type="similarity">
    <text evidence="2">In the C-terminal section; belongs to the Mrp/NBP35 ATP-binding proteins family.</text>
</comment>
<gene>
    <name evidence="10" type="ORF">FNW12_13255</name>
</gene>
<keyword evidence="8" id="KW-0378">Hydrolase</keyword>
<name>A0ABY3CIK4_9FLAO</name>
<dbReference type="Proteomes" id="UP000318528">
    <property type="component" value="Unassembled WGS sequence"/>
</dbReference>
<dbReference type="EMBL" id="VJZN01000025">
    <property type="protein sequence ID" value="TRX04670.1"/>
    <property type="molecule type" value="Genomic_DNA"/>
</dbReference>
<evidence type="ECO:0000259" key="9">
    <source>
        <dbReference type="Pfam" id="PF01883"/>
    </source>
</evidence>
<dbReference type="InterPro" id="IPR044304">
    <property type="entry name" value="NUBPL-like"/>
</dbReference>
<organism evidence="10 11">
    <name type="scientific">Flavobacterium gawalongense</name>
    <dbReference type="NCBI Taxonomy" id="2594432"/>
    <lineage>
        <taxon>Bacteria</taxon>
        <taxon>Pseudomonadati</taxon>
        <taxon>Bacteroidota</taxon>
        <taxon>Flavobacteriia</taxon>
        <taxon>Flavobacteriales</taxon>
        <taxon>Flavobacteriaceae</taxon>
        <taxon>Flavobacterium</taxon>
    </lineage>
</organism>
<comment type="caution">
    <text evidence="10">The sequence shown here is derived from an EMBL/GenBank/DDBJ whole genome shotgun (WGS) entry which is preliminary data.</text>
</comment>
<keyword evidence="5 8" id="KW-0067">ATP-binding</keyword>
<feature type="domain" description="MIP18 family-like" evidence="9">
    <location>
        <begin position="6"/>
        <end position="66"/>
    </location>
</feature>
<dbReference type="Pfam" id="PF10609">
    <property type="entry name" value="ParA"/>
    <property type="match status" value="1"/>
</dbReference>
<keyword evidence="3 8" id="KW-0479">Metal-binding</keyword>
<dbReference type="InterPro" id="IPR000808">
    <property type="entry name" value="Mrp-like_CS"/>
</dbReference>
<dbReference type="Gene3D" id="3.40.50.300">
    <property type="entry name" value="P-loop containing nucleotide triphosphate hydrolases"/>
    <property type="match status" value="1"/>
</dbReference>
<dbReference type="CDD" id="cd02037">
    <property type="entry name" value="Mrp_NBP35"/>
    <property type="match status" value="1"/>
</dbReference>
<comment type="similarity">
    <text evidence="8">Belongs to the Mrp/NBP35 ATP-binding proteins family.</text>
</comment>
<sequence>MKLDRKDILKALETITIAGEGKNMVESGAIANVITFGDEVVVDLVLHTPAMHIKKRAEDDIKKTILELVSPDAKIKINSKVEVPDKPEVKGKSIPGIKNIIGVASGKGGVGKSTVTANLAVSLAKMGFSVGILDADIYGPSMPIMFDVESEKPVSVIVDGKSKMKPVESYEVKILSIGFFTAPSQAVIWRGPMASKALNQMIFDADWGELDFMLVDLPPGTGDIHLSIVQSLPITGVVIVSTPQAVALADAKKGVSMFMSEAINVPVLGIIENMAYFTPEELPENKYYIFGKEGARNLAEDLEVPFLGEVPIVQSIREAGDYGRPAAMQTGSVLETVFEEITRNVVREVISRNESLPATEAVKITTMAGCSAVKK</sequence>
<dbReference type="InterPro" id="IPR019591">
    <property type="entry name" value="Mrp/NBP35_ATP-bd"/>
</dbReference>
<dbReference type="PANTHER" id="PTHR42961:SF2">
    <property type="entry name" value="IRON-SULFUR PROTEIN NUBPL"/>
    <property type="match status" value="1"/>
</dbReference>
<dbReference type="InterPro" id="IPR002744">
    <property type="entry name" value="MIP18-like"/>
</dbReference>
<evidence type="ECO:0000256" key="5">
    <source>
        <dbReference type="ARBA" id="ARBA00022840"/>
    </source>
</evidence>
<comment type="function">
    <text evidence="8">Binds and transfers iron-sulfur (Fe-S) clusters to target apoproteins. Can hydrolyze ATP.</text>
</comment>
<dbReference type="PANTHER" id="PTHR42961">
    <property type="entry name" value="IRON-SULFUR PROTEIN NUBPL"/>
    <property type="match status" value="1"/>
</dbReference>
<keyword evidence="6 8" id="KW-0408">Iron</keyword>
<comment type="subunit">
    <text evidence="8">Homodimer.</text>
</comment>
<evidence type="ECO:0000256" key="4">
    <source>
        <dbReference type="ARBA" id="ARBA00022741"/>
    </source>
</evidence>
<accession>A0ABY3CIK4</accession>
<dbReference type="PROSITE" id="PS01215">
    <property type="entry name" value="MRP"/>
    <property type="match status" value="1"/>
</dbReference>